<sequence length="931" mass="101953">MGTWLQVKYGETLRRFNARVTEAGRLDLDMGGLREKVLSLFNFASDVDLTLTYIDEDGDIVTFVDEEDLHDVMRQSLNPLRISVKLNSDKGGRSYTRSSGSSTPMRSPGVQYPLPNWNSTVSEFLKSVPEPFREAFSKLSLDFVSRPASSTPGLAELFDSFSKLGQSYINPLSEFQAGTESSAHSGAAGNPMGASMTKGPEASKDDGATSEAMPNTKFEEPTYKTKASKDDGTTSEVMPNTKSEEPTCKTNKKVDLGKGIKDVDASVTPTSGPMNLNASLPGDSFPSGFMSANPASVDAFCGSKEEVNMPRDRKAKGIEWENFKSVESNFPTSDNKEVRKSIEPWKSVGSGFFASTADSKRNSAMDSKNTNLGGSTSTTMFPNLNLINECPFAGIPVASDSAVPPLHYGSRVLPLFKRGYSHSEGMGGIFHRGVCCDGCGVHPITGPRKDNYDLCSICFSEMGKDTDYIRMDRPVSHRHPHSFKGFYDSNPRVRPPPLHHVLRAGGMKPCRPKLESRFILDVNVMDGTVMAPSTPFTKIWRMRNNGNVVWPQGTQLMWIGGDKLSNAISVELQMIWAVRCTKTPKSSMHCWTLMDSLYDSFNGLNLNLPPASSGITGPEMVNMQFEPVVDSFPVPNNPDRAKDLVEPIVYSHPNKDQEQNFPINDTLLVGGGVSNPVTPVSPATVSYPVIDLSEVAPALPSPSADVVPLPKADVVPSPKADVEQTLLRELEEMGFKQIDLNKEILRMNEYDLEQSVDDLCGVAEWDPILEELQEMGFCDKETNKRLLQKNNGSIKRVSCRSTVSLSPFLTSLFISTVSGLSLLIFTITHGGSSLSSQNPLVGSSSPLVGDNLTPSLRKLLSLSSQNLLVRGSSSQNPRNHSPKNGHGSSVRPQFDRRSRISSCRSCRSCRSRTSSSRSWFMSIENPFLCRK</sequence>
<dbReference type="InterPro" id="IPR053793">
    <property type="entry name" value="PB1-like"/>
</dbReference>
<evidence type="ECO:0000313" key="7">
    <source>
        <dbReference type="Proteomes" id="UP000306102"/>
    </source>
</evidence>
<feature type="region of interest" description="Disordered" evidence="4">
    <location>
        <begin position="179"/>
        <end position="252"/>
    </location>
</feature>
<dbReference type="PROSITE" id="PS51745">
    <property type="entry name" value="PB1"/>
    <property type="match status" value="1"/>
</dbReference>
<dbReference type="Proteomes" id="UP000306102">
    <property type="component" value="Unassembled WGS sequence"/>
</dbReference>
<dbReference type="SMART" id="SM00666">
    <property type="entry name" value="PB1"/>
    <property type="match status" value="1"/>
</dbReference>
<dbReference type="SUPFAM" id="SSF46934">
    <property type="entry name" value="UBA-like"/>
    <property type="match status" value="1"/>
</dbReference>
<dbReference type="InterPro" id="IPR013783">
    <property type="entry name" value="Ig-like_fold"/>
</dbReference>
<keyword evidence="7" id="KW-1185">Reference proteome</keyword>
<dbReference type="Gene3D" id="3.10.20.90">
    <property type="entry name" value="Phosphatidylinositol 3-kinase Catalytic Subunit, Chain A, domain 1"/>
    <property type="match status" value="1"/>
</dbReference>
<dbReference type="InterPro" id="IPR009060">
    <property type="entry name" value="UBA-like_sf"/>
</dbReference>
<evidence type="ECO:0000259" key="5">
    <source>
        <dbReference type="PROSITE" id="PS51745"/>
    </source>
</evidence>
<dbReference type="Gene3D" id="1.10.8.10">
    <property type="entry name" value="DNA helicase RuvA subunit, C-terminal domain"/>
    <property type="match status" value="2"/>
</dbReference>
<dbReference type="AlphaFoldDB" id="A0A4S4DP03"/>
<name>A0A4S4DP03_CAMSN</name>
<dbReference type="CDD" id="cd14319">
    <property type="entry name" value="UBA_NBR1"/>
    <property type="match status" value="2"/>
</dbReference>
<dbReference type="InterPro" id="IPR032350">
    <property type="entry name" value="Nbr1_FW"/>
</dbReference>
<dbReference type="InterPro" id="IPR000270">
    <property type="entry name" value="PB1_dom"/>
</dbReference>
<proteinExistence type="predicted"/>
<evidence type="ECO:0000256" key="2">
    <source>
        <dbReference type="ARBA" id="ARBA00022771"/>
    </source>
</evidence>
<dbReference type="CDD" id="cd14947">
    <property type="entry name" value="NBR1_like"/>
    <property type="match status" value="1"/>
</dbReference>
<dbReference type="Pfam" id="PF00564">
    <property type="entry name" value="PB1"/>
    <property type="match status" value="1"/>
</dbReference>
<evidence type="ECO:0000256" key="3">
    <source>
        <dbReference type="ARBA" id="ARBA00022833"/>
    </source>
</evidence>
<feature type="compositionally biased region" description="Low complexity" evidence="4">
    <location>
        <begin position="93"/>
        <end position="103"/>
    </location>
</feature>
<dbReference type="Pfam" id="PF16158">
    <property type="entry name" value="N_BRCA1_IG"/>
    <property type="match status" value="1"/>
</dbReference>
<dbReference type="PANTHER" id="PTHR20930:SF0">
    <property type="entry name" value="PROTEIN ILRUN"/>
    <property type="match status" value="1"/>
</dbReference>
<evidence type="ECO:0000256" key="4">
    <source>
        <dbReference type="SAM" id="MobiDB-lite"/>
    </source>
</evidence>
<keyword evidence="2" id="KW-0863">Zinc-finger</keyword>
<protein>
    <recommendedName>
        <fullName evidence="5">PB1 domain-containing protein</fullName>
    </recommendedName>
</protein>
<dbReference type="Pfam" id="PF24932">
    <property type="entry name" value="UBA_NBR1_C"/>
    <property type="match status" value="1"/>
</dbReference>
<organism evidence="6 7">
    <name type="scientific">Camellia sinensis var. sinensis</name>
    <name type="common">China tea</name>
    <dbReference type="NCBI Taxonomy" id="542762"/>
    <lineage>
        <taxon>Eukaryota</taxon>
        <taxon>Viridiplantae</taxon>
        <taxon>Streptophyta</taxon>
        <taxon>Embryophyta</taxon>
        <taxon>Tracheophyta</taxon>
        <taxon>Spermatophyta</taxon>
        <taxon>Magnoliopsida</taxon>
        <taxon>eudicotyledons</taxon>
        <taxon>Gunneridae</taxon>
        <taxon>Pentapetalae</taxon>
        <taxon>asterids</taxon>
        <taxon>Ericales</taxon>
        <taxon>Theaceae</taxon>
        <taxon>Camellia</taxon>
    </lineage>
</organism>
<gene>
    <name evidence="6" type="ORF">TEA_029599</name>
</gene>
<evidence type="ECO:0000256" key="1">
    <source>
        <dbReference type="ARBA" id="ARBA00022723"/>
    </source>
</evidence>
<feature type="region of interest" description="Disordered" evidence="4">
    <location>
        <begin position="88"/>
        <end position="111"/>
    </location>
</feature>
<dbReference type="SUPFAM" id="SSF54277">
    <property type="entry name" value="CAD &amp; PB1 domains"/>
    <property type="match status" value="1"/>
</dbReference>
<feature type="compositionally biased region" description="Basic and acidic residues" evidence="4">
    <location>
        <begin position="217"/>
        <end position="232"/>
    </location>
</feature>
<keyword evidence="3" id="KW-0862">Zinc</keyword>
<evidence type="ECO:0000313" key="6">
    <source>
        <dbReference type="EMBL" id="THG04771.1"/>
    </source>
</evidence>
<feature type="region of interest" description="Disordered" evidence="4">
    <location>
        <begin position="869"/>
        <end position="896"/>
    </location>
</feature>
<feature type="compositionally biased region" description="Basic and acidic residues" evidence="4">
    <location>
        <begin position="242"/>
        <end position="252"/>
    </location>
</feature>
<dbReference type="EMBL" id="SDRB02010710">
    <property type="protein sequence ID" value="THG04771.1"/>
    <property type="molecule type" value="Genomic_DNA"/>
</dbReference>
<comment type="caution">
    <text evidence="6">The sequence shown here is derived from an EMBL/GenBank/DDBJ whole genome shotgun (WGS) entry which is preliminary data.</text>
</comment>
<dbReference type="InterPro" id="IPR056893">
    <property type="entry name" value="UBA_Nbr1_C"/>
</dbReference>
<dbReference type="CDD" id="cd06398">
    <property type="entry name" value="PB1_Joka2"/>
    <property type="match status" value="1"/>
</dbReference>
<dbReference type="PANTHER" id="PTHR20930">
    <property type="entry name" value="OVARIAN CARCINOMA ANTIGEN CA125-RELATED"/>
    <property type="match status" value="1"/>
</dbReference>
<accession>A0A4S4DP03</accession>
<dbReference type="InterPro" id="IPR043145">
    <property type="entry name" value="Znf_ZZ_sf"/>
</dbReference>
<dbReference type="GO" id="GO:0008270">
    <property type="term" value="F:zinc ion binding"/>
    <property type="evidence" value="ECO:0007669"/>
    <property type="project" value="UniProtKB-KW"/>
</dbReference>
<dbReference type="STRING" id="542762.A0A4S4DP03"/>
<dbReference type="Gene3D" id="2.60.40.10">
    <property type="entry name" value="Immunoglobulins"/>
    <property type="match status" value="1"/>
</dbReference>
<keyword evidence="1" id="KW-0479">Metal-binding</keyword>
<reference evidence="6 7" key="1">
    <citation type="journal article" date="2018" name="Proc. Natl. Acad. Sci. U.S.A.">
        <title>Draft genome sequence of Camellia sinensis var. sinensis provides insights into the evolution of the tea genome and tea quality.</title>
        <authorList>
            <person name="Wei C."/>
            <person name="Yang H."/>
            <person name="Wang S."/>
            <person name="Zhao J."/>
            <person name="Liu C."/>
            <person name="Gao L."/>
            <person name="Xia E."/>
            <person name="Lu Y."/>
            <person name="Tai Y."/>
            <person name="She G."/>
            <person name="Sun J."/>
            <person name="Cao H."/>
            <person name="Tong W."/>
            <person name="Gao Q."/>
            <person name="Li Y."/>
            <person name="Deng W."/>
            <person name="Jiang X."/>
            <person name="Wang W."/>
            <person name="Chen Q."/>
            <person name="Zhang S."/>
            <person name="Li H."/>
            <person name="Wu J."/>
            <person name="Wang P."/>
            <person name="Li P."/>
            <person name="Shi C."/>
            <person name="Zheng F."/>
            <person name="Jian J."/>
            <person name="Huang B."/>
            <person name="Shan D."/>
            <person name="Shi M."/>
            <person name="Fang C."/>
            <person name="Yue Y."/>
            <person name="Li F."/>
            <person name="Li D."/>
            <person name="Wei S."/>
            <person name="Han B."/>
            <person name="Jiang C."/>
            <person name="Yin Y."/>
            <person name="Xia T."/>
            <person name="Zhang Z."/>
            <person name="Bennetzen J.L."/>
            <person name="Zhao S."/>
            <person name="Wan X."/>
        </authorList>
    </citation>
    <scope>NUCLEOTIDE SEQUENCE [LARGE SCALE GENOMIC DNA]</scope>
    <source>
        <strain evidence="7">cv. Shuchazao</strain>
        <tissue evidence="6">Leaf</tissue>
    </source>
</reference>
<dbReference type="Gene3D" id="3.30.60.90">
    <property type="match status" value="1"/>
</dbReference>
<feature type="compositionally biased region" description="Polar residues" evidence="4">
    <location>
        <begin position="869"/>
        <end position="879"/>
    </location>
</feature>
<dbReference type="SUPFAM" id="SSF57850">
    <property type="entry name" value="RING/U-box"/>
    <property type="match status" value="1"/>
</dbReference>
<feature type="domain" description="PB1" evidence="5">
    <location>
        <begin position="2"/>
        <end position="87"/>
    </location>
</feature>